<dbReference type="PANTHER" id="PTHR48153:SF4">
    <property type="entry name" value="UBIQUITIN CARBOXYL-TERMINAL HYDROLASE MUG105"/>
    <property type="match status" value="1"/>
</dbReference>
<dbReference type="AlphaFoldDB" id="A0A9J7LQB4"/>
<comment type="subunit">
    <text evidence="5">Interacts with RPA1 and RPA2.</text>
</comment>
<dbReference type="Gene3D" id="3.90.70.130">
    <property type="match status" value="1"/>
</dbReference>
<evidence type="ECO:0000256" key="13">
    <source>
        <dbReference type="ARBA" id="ARBA00022833"/>
    </source>
</evidence>
<dbReference type="GO" id="GO:0005737">
    <property type="term" value="C:cytoplasm"/>
    <property type="evidence" value="ECO:0007669"/>
    <property type="project" value="UniProtKB-SubCell"/>
</dbReference>
<feature type="region of interest" description="Disordered" evidence="19">
    <location>
        <begin position="172"/>
        <end position="321"/>
    </location>
</feature>
<evidence type="ECO:0000256" key="16">
    <source>
        <dbReference type="ARBA" id="ARBA00029662"/>
    </source>
</evidence>
<evidence type="ECO:0000313" key="22">
    <source>
        <dbReference type="RefSeq" id="XP_035686204.1"/>
    </source>
</evidence>
<keyword evidence="8" id="KW-0963">Cytoplasm</keyword>
<feature type="region of interest" description="Disordered" evidence="19">
    <location>
        <begin position="97"/>
        <end position="121"/>
    </location>
</feature>
<evidence type="ECO:0000256" key="18">
    <source>
        <dbReference type="ARBA" id="ARBA00045669"/>
    </source>
</evidence>
<protein>
    <recommendedName>
        <fullName evidence="7">Zinc finger-containing ubiquitin peptidase 1</fullName>
        <ecNumber evidence="6">3.4.19.12</ecNumber>
    </recommendedName>
    <alternativeName>
        <fullName evidence="17">Lys-63-specific deubiquitinase ZUFSP</fullName>
    </alternativeName>
    <alternativeName>
        <fullName evidence="16">Zinc finger with UFM1-specific peptidase domain protein</fullName>
    </alternativeName>
</protein>
<keyword evidence="14" id="KW-0007">Acetylation</keyword>
<dbReference type="SMART" id="SM00355">
    <property type="entry name" value="ZnF_C2H2"/>
    <property type="match status" value="4"/>
</dbReference>
<evidence type="ECO:0000256" key="7">
    <source>
        <dbReference type="ARBA" id="ARBA00021993"/>
    </source>
</evidence>
<evidence type="ECO:0000256" key="8">
    <source>
        <dbReference type="ARBA" id="ARBA00022490"/>
    </source>
</evidence>
<evidence type="ECO:0000256" key="17">
    <source>
        <dbReference type="ARBA" id="ARBA00031481"/>
    </source>
</evidence>
<keyword evidence="11" id="KW-0863">Zinc-finger</keyword>
<dbReference type="GO" id="GO:0004843">
    <property type="term" value="F:cysteine-type deubiquitinase activity"/>
    <property type="evidence" value="ECO:0007669"/>
    <property type="project" value="UniProtKB-EC"/>
</dbReference>
<dbReference type="InterPro" id="IPR013087">
    <property type="entry name" value="Znf_C2H2_type"/>
</dbReference>
<accession>A0A9J7LQB4</accession>
<evidence type="ECO:0000259" key="20">
    <source>
        <dbReference type="SMART" id="SM00355"/>
    </source>
</evidence>
<feature type="region of interest" description="Disordered" evidence="19">
    <location>
        <begin position="429"/>
        <end position="450"/>
    </location>
</feature>
<evidence type="ECO:0000256" key="1">
    <source>
        <dbReference type="ARBA" id="ARBA00000707"/>
    </source>
</evidence>
<dbReference type="GeneID" id="118422649"/>
<evidence type="ECO:0000256" key="12">
    <source>
        <dbReference type="ARBA" id="ARBA00022801"/>
    </source>
</evidence>
<feature type="domain" description="C2H2-type" evidence="20">
    <location>
        <begin position="56"/>
        <end position="79"/>
    </location>
</feature>
<dbReference type="FunFam" id="3.90.70.130:FF:000002">
    <property type="entry name" value="Zinc finger containing ubiquitin peptidase 1"/>
    <property type="match status" value="1"/>
</dbReference>
<evidence type="ECO:0000256" key="19">
    <source>
        <dbReference type="SAM" id="MobiDB-lite"/>
    </source>
</evidence>
<dbReference type="Proteomes" id="UP000001554">
    <property type="component" value="Chromosome 9"/>
</dbReference>
<evidence type="ECO:0000256" key="9">
    <source>
        <dbReference type="ARBA" id="ARBA00022723"/>
    </source>
</evidence>
<keyword evidence="13" id="KW-0862">Zinc</keyword>
<dbReference type="InterPro" id="IPR012462">
    <property type="entry name" value="UFSP1/2_DUB_cat"/>
</dbReference>
<dbReference type="Pfam" id="PF07910">
    <property type="entry name" value="Peptidase_C78"/>
    <property type="match status" value="1"/>
</dbReference>
<keyword evidence="12" id="KW-0378">Hydrolase</keyword>
<evidence type="ECO:0000256" key="3">
    <source>
        <dbReference type="ARBA" id="ARBA00004496"/>
    </source>
</evidence>
<dbReference type="GO" id="GO:0008270">
    <property type="term" value="F:zinc ion binding"/>
    <property type="evidence" value="ECO:0007669"/>
    <property type="project" value="UniProtKB-KW"/>
</dbReference>
<dbReference type="Gene3D" id="3.30.160.60">
    <property type="entry name" value="Classic Zinc Finger"/>
    <property type="match status" value="1"/>
</dbReference>
<feature type="domain" description="C2H2-type" evidence="20">
    <location>
        <begin position="345"/>
        <end position="368"/>
    </location>
</feature>
<evidence type="ECO:0000256" key="14">
    <source>
        <dbReference type="ARBA" id="ARBA00022990"/>
    </source>
</evidence>
<comment type="catalytic activity">
    <reaction evidence="1">
        <text>Thiol-dependent hydrolysis of ester, thioester, amide, peptide and isopeptide bonds formed by the C-terminal Gly of ubiquitin (a 76-residue protein attached to proteins as an intracellular targeting signal).</text>
        <dbReference type="EC" id="3.4.19.12"/>
    </reaction>
</comment>
<dbReference type="KEGG" id="bfo:118422649"/>
<feature type="compositionally biased region" description="Basic and acidic residues" evidence="19">
    <location>
        <begin position="307"/>
        <end position="321"/>
    </location>
</feature>
<feature type="domain" description="C2H2-type" evidence="20">
    <location>
        <begin position="389"/>
        <end position="411"/>
    </location>
</feature>
<gene>
    <name evidence="22" type="primary">LOC118422649</name>
</gene>
<evidence type="ECO:0000256" key="2">
    <source>
        <dbReference type="ARBA" id="ARBA00004123"/>
    </source>
</evidence>
<keyword evidence="21" id="KW-1185">Reference proteome</keyword>
<comment type="subcellular location">
    <subcellularLocation>
        <location evidence="3">Cytoplasm</location>
    </subcellularLocation>
    <subcellularLocation>
        <location evidence="2">Nucleus</location>
    </subcellularLocation>
</comment>
<dbReference type="EC" id="3.4.19.12" evidence="6"/>
<dbReference type="RefSeq" id="XP_035686204.1">
    <property type="nucleotide sequence ID" value="XM_035830311.1"/>
</dbReference>
<evidence type="ECO:0000256" key="5">
    <source>
        <dbReference type="ARBA" id="ARBA00011274"/>
    </source>
</evidence>
<proteinExistence type="inferred from homology"/>
<comment type="function">
    <text evidence="18">Deubiquitinase with endodeubiquitinase activity that specifically interacts with and cleaves 'Lys-63'-linked long polyubiquitin chains. Shows only weak activity against 'Lys-11' and 'Lys-48'-linked chains. Plays an important role in genome stability pathways, functioning to prevent spontaneous DNA damage and also promote cellular survival in response to exogenous DNA damage. Modulates the ubiquitination status of replication protein A (RPA) complex proteins in response to replication stress.</text>
</comment>
<reference evidence="22" key="2">
    <citation type="submission" date="2025-08" db="UniProtKB">
        <authorList>
            <consortium name="RefSeq"/>
        </authorList>
    </citation>
    <scope>IDENTIFICATION</scope>
    <source>
        <strain evidence="22">S238N-H82</strain>
        <tissue evidence="22">Testes</tissue>
    </source>
</reference>
<evidence type="ECO:0000313" key="21">
    <source>
        <dbReference type="Proteomes" id="UP000001554"/>
    </source>
</evidence>
<dbReference type="PANTHER" id="PTHR48153">
    <property type="entry name" value="UFM1-SPECIFIC PROTEASE 2"/>
    <property type="match status" value="1"/>
</dbReference>
<dbReference type="GO" id="GO:0005634">
    <property type="term" value="C:nucleus"/>
    <property type="evidence" value="ECO:0007669"/>
    <property type="project" value="UniProtKB-SubCell"/>
</dbReference>
<dbReference type="OMA" id="NEMNLHI"/>
<keyword evidence="10" id="KW-0677">Repeat</keyword>
<evidence type="ECO:0000256" key="10">
    <source>
        <dbReference type="ARBA" id="ARBA00022737"/>
    </source>
</evidence>
<keyword evidence="9" id="KW-0479">Metal-binding</keyword>
<reference evidence="21" key="1">
    <citation type="journal article" date="2020" name="Nat. Ecol. Evol.">
        <title>Deeply conserved synteny resolves early events in vertebrate evolution.</title>
        <authorList>
            <person name="Simakov O."/>
            <person name="Marletaz F."/>
            <person name="Yue J.X."/>
            <person name="O'Connell B."/>
            <person name="Jenkins J."/>
            <person name="Brandt A."/>
            <person name="Calef R."/>
            <person name="Tung C.H."/>
            <person name="Huang T.K."/>
            <person name="Schmutz J."/>
            <person name="Satoh N."/>
            <person name="Yu J.K."/>
            <person name="Putnam N.H."/>
            <person name="Green R.E."/>
            <person name="Rokhsar D.S."/>
        </authorList>
    </citation>
    <scope>NUCLEOTIDE SEQUENCE [LARGE SCALE GENOMIC DNA]</scope>
    <source>
        <strain evidence="21">S238N-H82</strain>
    </source>
</reference>
<feature type="compositionally biased region" description="Basic and acidic residues" evidence="19">
    <location>
        <begin position="98"/>
        <end position="121"/>
    </location>
</feature>
<feature type="compositionally biased region" description="Polar residues" evidence="19">
    <location>
        <begin position="266"/>
        <end position="276"/>
    </location>
</feature>
<organism evidence="21 22">
    <name type="scientific">Branchiostoma floridae</name>
    <name type="common">Florida lancelet</name>
    <name type="synonym">Amphioxus</name>
    <dbReference type="NCBI Taxonomy" id="7739"/>
    <lineage>
        <taxon>Eukaryota</taxon>
        <taxon>Metazoa</taxon>
        <taxon>Chordata</taxon>
        <taxon>Cephalochordata</taxon>
        <taxon>Leptocardii</taxon>
        <taxon>Amphioxiformes</taxon>
        <taxon>Branchiostomatidae</taxon>
        <taxon>Branchiostoma</taxon>
    </lineage>
</organism>
<sequence>MVWEGRCSCSSLHCLNPIITMAAPPVLYTCALCGQDGLTDPDMRSHMVVVHQEETISCPFCTLGGVSYDEMELHINTVHTDDMDIGMEEAMFIDEEMEREKRNGEKTEEEKETSDTRDSCFRQDGALSLEEEDGACLNQEFRMSVCENDEGSEDDGDLGAKGRERIVVKSKSWSDNGTLAADSESEEELEGSSDKRRRLEECDVQYVSDSDDDVENDNHVQLNNDSHGNPRKKDSPMTQYAKNGLSTDSSPTTSTSESLSPESIIKYSNRNQENTSPRNPHHGNPHPWHNGENGKVHSGPKTGNPHKKVDIPKSKIMKTSEQKANINITDSELGALASRIEDEEIGCPFCNIRGIPPVDLNAHVNRAHADLLSPEKAGPSNMAQFDNDTVCPMCGLQGLEGDLFAQHVEGHFQEEQRELSDHALAAQLQEQEEAETRRRKQREEEEFRRLQARYGMDNQGNYRSQSMTHMERAVARGQMSTMEYHKKKAEMAQTLSSGKDDGKSCVRGIVQRLRAAYASGIYGVRQVFLAASVDHFSSSWGDKGWGCGYRNIQMMLSALFRDPAYRDVLVKSISFMPSIPKIQQMIEEAWSRGFDREGSEQLGGKLRNTRKWIGATEVAALFSSLGVRAQVVDFHHPTAADGSHPQLFDWTKNHFRQEGAGGKHPLYLQHQGHSRTIIGYEEHADGSGRLLIFDPGHNPKQIEPLAHGKITGTQLRVLRRTMSGLKHRQYQIVAIRGVLSNREVEGAKVIQSVRIP</sequence>
<dbReference type="OrthoDB" id="288987at2759"/>
<comment type="similarity">
    <text evidence="4">Belongs to the peptidase C78 family. ZUFSP subfamily.</text>
</comment>
<evidence type="ECO:0000256" key="15">
    <source>
        <dbReference type="ARBA" id="ARBA00023242"/>
    </source>
</evidence>
<feature type="compositionally biased region" description="Basic and acidic residues" evidence="19">
    <location>
        <begin position="192"/>
        <end position="201"/>
    </location>
</feature>
<evidence type="ECO:0000256" key="4">
    <source>
        <dbReference type="ARBA" id="ARBA00010469"/>
    </source>
</evidence>
<evidence type="ECO:0000256" key="11">
    <source>
        <dbReference type="ARBA" id="ARBA00022771"/>
    </source>
</evidence>
<evidence type="ECO:0000256" key="6">
    <source>
        <dbReference type="ARBA" id="ARBA00012759"/>
    </source>
</evidence>
<keyword evidence="15" id="KW-0539">Nucleus</keyword>
<dbReference type="GO" id="GO:0071567">
    <property type="term" value="F:deUFMylase activity"/>
    <property type="evidence" value="ECO:0007669"/>
    <property type="project" value="UniProtKB-ARBA"/>
</dbReference>
<name>A0A9J7LQB4_BRAFL</name>
<feature type="compositionally biased region" description="Low complexity" evidence="19">
    <location>
        <begin position="245"/>
        <end position="263"/>
    </location>
</feature>
<feature type="domain" description="C2H2-type" evidence="20">
    <location>
        <begin position="28"/>
        <end position="51"/>
    </location>
</feature>